<accession>A0A238YGF2</accession>
<organism evidence="2 3">
    <name type="scientific">Actinoplanes regularis</name>
    <dbReference type="NCBI Taxonomy" id="52697"/>
    <lineage>
        <taxon>Bacteria</taxon>
        <taxon>Bacillati</taxon>
        <taxon>Actinomycetota</taxon>
        <taxon>Actinomycetes</taxon>
        <taxon>Micromonosporales</taxon>
        <taxon>Micromonosporaceae</taxon>
        <taxon>Actinoplanes</taxon>
    </lineage>
</organism>
<dbReference type="Proteomes" id="UP000198415">
    <property type="component" value="Unassembled WGS sequence"/>
</dbReference>
<keyword evidence="3" id="KW-1185">Reference proteome</keyword>
<evidence type="ECO:0000256" key="1">
    <source>
        <dbReference type="SAM" id="MobiDB-lite"/>
    </source>
</evidence>
<evidence type="ECO:0000313" key="3">
    <source>
        <dbReference type="Proteomes" id="UP000198415"/>
    </source>
</evidence>
<dbReference type="EMBL" id="FZNR01000004">
    <property type="protein sequence ID" value="SNR69694.1"/>
    <property type="molecule type" value="Genomic_DNA"/>
</dbReference>
<gene>
    <name evidence="2" type="ORF">SAMN06264365_104507</name>
</gene>
<feature type="region of interest" description="Disordered" evidence="1">
    <location>
        <begin position="1"/>
        <end position="20"/>
    </location>
</feature>
<reference evidence="2 3" key="1">
    <citation type="submission" date="2017-06" db="EMBL/GenBank/DDBJ databases">
        <authorList>
            <person name="Kim H.J."/>
            <person name="Triplett B.A."/>
        </authorList>
    </citation>
    <scope>NUCLEOTIDE SEQUENCE [LARGE SCALE GENOMIC DNA]</scope>
    <source>
        <strain evidence="2 3">DSM 43151</strain>
    </source>
</reference>
<evidence type="ECO:0000313" key="2">
    <source>
        <dbReference type="EMBL" id="SNR69694.1"/>
    </source>
</evidence>
<sequence length="88" mass="9522">MIESGHAVSGSALRLDTARPSLKDRQEAGIALWLGAGRPSLKDRQEAGIALRPGTARPSREIRTGRGREAYGRRPHCSYAGRKVLSGR</sequence>
<feature type="region of interest" description="Disordered" evidence="1">
    <location>
        <begin position="46"/>
        <end position="88"/>
    </location>
</feature>
<name>A0A238YGF2_9ACTN</name>
<feature type="compositionally biased region" description="Basic and acidic residues" evidence="1">
    <location>
        <begin position="58"/>
        <end position="72"/>
    </location>
</feature>
<dbReference type="AlphaFoldDB" id="A0A238YGF2"/>
<protein>
    <submittedName>
        <fullName evidence="2">Uncharacterized protein</fullName>
    </submittedName>
</protein>
<proteinExistence type="predicted"/>